<gene>
    <name evidence="2" type="ORF">CWS20_22775</name>
</gene>
<dbReference type="AlphaFoldDB" id="A0A2N0ZB09"/>
<evidence type="ECO:0000256" key="1">
    <source>
        <dbReference type="SAM" id="Phobius"/>
    </source>
</evidence>
<reference evidence="2 3" key="1">
    <citation type="journal article" date="2010" name="Int. J. Syst. Evol. Microbiol.">
        <title>Bacillus horneckiae sp. nov., isolated from a spacecraft-assembly clean room.</title>
        <authorList>
            <person name="Vaishampayan P."/>
            <person name="Probst A."/>
            <person name="Krishnamurthi S."/>
            <person name="Ghosh S."/>
            <person name="Osman S."/>
            <person name="McDowall A."/>
            <person name="Ruckmani A."/>
            <person name="Mayilraj S."/>
            <person name="Venkateswaran K."/>
        </authorList>
    </citation>
    <scope>NUCLEOTIDE SEQUENCE [LARGE SCALE GENOMIC DNA]</scope>
    <source>
        <strain evidence="3">1PO1SC</strain>
    </source>
</reference>
<keyword evidence="1" id="KW-1133">Transmembrane helix</keyword>
<keyword evidence="1" id="KW-0812">Transmembrane</keyword>
<organism evidence="2 3">
    <name type="scientific">Cytobacillus horneckiae</name>
    <dbReference type="NCBI Taxonomy" id="549687"/>
    <lineage>
        <taxon>Bacteria</taxon>
        <taxon>Bacillati</taxon>
        <taxon>Bacillota</taxon>
        <taxon>Bacilli</taxon>
        <taxon>Bacillales</taxon>
        <taxon>Bacillaceae</taxon>
        <taxon>Cytobacillus</taxon>
    </lineage>
</organism>
<evidence type="ECO:0000313" key="2">
    <source>
        <dbReference type="EMBL" id="PKG26675.1"/>
    </source>
</evidence>
<feature type="transmembrane region" description="Helical" evidence="1">
    <location>
        <begin position="53"/>
        <end position="72"/>
    </location>
</feature>
<proteinExistence type="predicted"/>
<comment type="caution">
    <text evidence="2">The sequence shown here is derived from an EMBL/GenBank/DDBJ whole genome shotgun (WGS) entry which is preliminary data.</text>
</comment>
<evidence type="ECO:0008006" key="4">
    <source>
        <dbReference type="Google" id="ProtNLM"/>
    </source>
</evidence>
<dbReference type="Proteomes" id="UP000233343">
    <property type="component" value="Unassembled WGS sequence"/>
</dbReference>
<accession>A0A2N0ZB09</accession>
<feature type="transmembrane region" description="Helical" evidence="1">
    <location>
        <begin position="20"/>
        <end position="41"/>
    </location>
</feature>
<feature type="transmembrane region" description="Helical" evidence="1">
    <location>
        <begin position="121"/>
        <end position="138"/>
    </location>
</feature>
<evidence type="ECO:0000313" key="3">
    <source>
        <dbReference type="Proteomes" id="UP000233343"/>
    </source>
</evidence>
<keyword evidence="3" id="KW-1185">Reference proteome</keyword>
<sequence>MIRSFLNAFLPEDEYKRLRILYFMAETTFLSVIILFLLGFLKYFLNFNLDTDFILLLTPPIMLAYSYFRYVFSGIEHTEVSSKNEYMKKRRTAVIRSLSMGVIFSIIFLIVKGIPNNWNDGIDLIAMPIIFTVLYFLFEMISLKKSYKQNKNLTDD</sequence>
<dbReference type="RefSeq" id="WP_066194517.1">
    <property type="nucleotide sequence ID" value="NZ_JARSFA010000044.1"/>
</dbReference>
<keyword evidence="1" id="KW-0472">Membrane</keyword>
<name>A0A2N0ZB09_9BACI</name>
<protein>
    <recommendedName>
        <fullName evidence="4">DUF3278 domain-containing protein</fullName>
    </recommendedName>
</protein>
<feature type="transmembrane region" description="Helical" evidence="1">
    <location>
        <begin position="93"/>
        <end position="115"/>
    </location>
</feature>
<dbReference type="EMBL" id="PISD01000061">
    <property type="protein sequence ID" value="PKG26675.1"/>
    <property type="molecule type" value="Genomic_DNA"/>
</dbReference>